<evidence type="ECO:0000256" key="3">
    <source>
        <dbReference type="ARBA" id="ARBA00022692"/>
    </source>
</evidence>
<dbReference type="PANTHER" id="PTHR47089:SF1">
    <property type="entry name" value="GUANOSINE ABC TRANSPORTER PERMEASE PROTEIN NUPP"/>
    <property type="match status" value="1"/>
</dbReference>
<feature type="transmembrane region" description="Helical" evidence="6">
    <location>
        <begin position="137"/>
        <end position="156"/>
    </location>
</feature>
<dbReference type="EMBL" id="MWQY01000018">
    <property type="protein sequence ID" value="ORC32935.1"/>
    <property type="molecule type" value="Genomic_DNA"/>
</dbReference>
<comment type="caution">
    <text evidence="7">The sequence shown here is derived from an EMBL/GenBank/DDBJ whole genome shotgun (WGS) entry which is preliminary data.</text>
</comment>
<keyword evidence="4 6" id="KW-1133">Transmembrane helix</keyword>
<dbReference type="InterPro" id="IPR001851">
    <property type="entry name" value="ABC_transp_permease"/>
</dbReference>
<dbReference type="GO" id="GO:0005886">
    <property type="term" value="C:plasma membrane"/>
    <property type="evidence" value="ECO:0007669"/>
    <property type="project" value="UniProtKB-SubCell"/>
</dbReference>
<dbReference type="OrthoDB" id="45037at2"/>
<evidence type="ECO:0000313" key="7">
    <source>
        <dbReference type="EMBL" id="ORC32935.1"/>
    </source>
</evidence>
<sequence>MKVRVSREIIVALTAVVLGLAAGALFMLITGHNPFEGYTYLFRGGLMNVERIGNSLATATPLIMTGLSVAFAFRTGLFNIGASGQMLIGGLCATAVGLTLVLPQPLLLALMLLAAVCGGALWGLVPGFLKARFNVHEVVATIMMNWIAYWTVYYTVPAYFKGPYLETESRKIPEFASLKVPWLTRIFEGSYVNLGLFVALAAIVVIAVILNRTVLGYQLKAAGFNRYASEYAGMNVQRNIILSMTIAGALAGIGGATLYVGYASNMQIGVLPSHGFDGIAVALLGSNTPIGVLGSALFFGILHSGKGFMNAMTEIPPEIGDTIIATIIYFAATSVLIENGLNALQRRLVRRKGQEES</sequence>
<evidence type="ECO:0000256" key="1">
    <source>
        <dbReference type="ARBA" id="ARBA00004651"/>
    </source>
</evidence>
<feature type="transmembrane region" description="Helical" evidence="6">
    <location>
        <begin position="279"/>
        <end position="302"/>
    </location>
</feature>
<keyword evidence="3 6" id="KW-0812">Transmembrane</keyword>
<dbReference type="Proteomes" id="UP000192343">
    <property type="component" value="Unassembled WGS sequence"/>
</dbReference>
<reference evidence="7 8" key="1">
    <citation type="submission" date="2017-03" db="EMBL/GenBank/DDBJ databases">
        <title>Draft Genome sequence of Marispirochaeta sp. strain JC444.</title>
        <authorList>
            <person name="Shivani Y."/>
            <person name="Subhash Y."/>
            <person name="Sasikala C."/>
            <person name="Ramana C."/>
        </authorList>
    </citation>
    <scope>NUCLEOTIDE SEQUENCE [LARGE SCALE GENOMIC DNA]</scope>
    <source>
        <strain evidence="7 8">JC444</strain>
    </source>
</reference>
<feature type="transmembrane region" description="Helical" evidence="6">
    <location>
        <begin position="106"/>
        <end position="125"/>
    </location>
</feature>
<evidence type="ECO:0000256" key="5">
    <source>
        <dbReference type="ARBA" id="ARBA00023136"/>
    </source>
</evidence>
<evidence type="ECO:0000256" key="2">
    <source>
        <dbReference type="ARBA" id="ARBA00022475"/>
    </source>
</evidence>
<feature type="transmembrane region" description="Helical" evidence="6">
    <location>
        <begin position="9"/>
        <end position="32"/>
    </location>
</feature>
<comment type="subcellular location">
    <subcellularLocation>
        <location evidence="1">Cell membrane</location>
        <topology evidence="1">Multi-pass membrane protein</topology>
    </subcellularLocation>
</comment>
<keyword evidence="8" id="KW-1185">Reference proteome</keyword>
<dbReference type="Pfam" id="PF02653">
    <property type="entry name" value="BPD_transp_2"/>
    <property type="match status" value="1"/>
</dbReference>
<keyword evidence="5 6" id="KW-0472">Membrane</keyword>
<gene>
    <name evidence="7" type="ORF">B4O97_14880</name>
</gene>
<evidence type="ECO:0000256" key="6">
    <source>
        <dbReference type="SAM" id="Phobius"/>
    </source>
</evidence>
<proteinExistence type="predicted"/>
<dbReference type="RefSeq" id="WP_083052006.1">
    <property type="nucleotide sequence ID" value="NZ_CAXXQO010000003.1"/>
</dbReference>
<feature type="transmembrane region" description="Helical" evidence="6">
    <location>
        <begin position="80"/>
        <end position="100"/>
    </location>
</feature>
<organism evidence="7 8">
    <name type="scientific">Marispirochaeta aestuarii</name>
    <dbReference type="NCBI Taxonomy" id="1963862"/>
    <lineage>
        <taxon>Bacteria</taxon>
        <taxon>Pseudomonadati</taxon>
        <taxon>Spirochaetota</taxon>
        <taxon>Spirochaetia</taxon>
        <taxon>Spirochaetales</taxon>
        <taxon>Spirochaetaceae</taxon>
        <taxon>Marispirochaeta</taxon>
    </lineage>
</organism>
<name>A0A1Y1RW96_9SPIO</name>
<accession>A0A1Y1RW96</accession>
<dbReference type="AlphaFoldDB" id="A0A1Y1RW96"/>
<feature type="transmembrane region" description="Helical" evidence="6">
    <location>
        <begin position="52"/>
        <end position="73"/>
    </location>
</feature>
<evidence type="ECO:0000256" key="4">
    <source>
        <dbReference type="ARBA" id="ARBA00022989"/>
    </source>
</evidence>
<evidence type="ECO:0000313" key="8">
    <source>
        <dbReference type="Proteomes" id="UP000192343"/>
    </source>
</evidence>
<feature type="transmembrane region" description="Helical" evidence="6">
    <location>
        <begin position="191"/>
        <end position="210"/>
    </location>
</feature>
<dbReference type="CDD" id="cd06580">
    <property type="entry name" value="TM_PBP1_transp_TpRbsC_like"/>
    <property type="match status" value="1"/>
</dbReference>
<keyword evidence="2" id="KW-1003">Cell membrane</keyword>
<protein>
    <submittedName>
        <fullName evidence="7">Sugar ABC transporter permease</fullName>
    </submittedName>
</protein>
<dbReference type="PANTHER" id="PTHR47089">
    <property type="entry name" value="ABC TRANSPORTER, PERMEASE PROTEIN"/>
    <property type="match status" value="1"/>
</dbReference>
<dbReference type="STRING" id="1963862.B4O97_14880"/>
<feature type="transmembrane region" description="Helical" evidence="6">
    <location>
        <begin position="240"/>
        <end position="259"/>
    </location>
</feature>
<dbReference type="GO" id="GO:0022857">
    <property type="term" value="F:transmembrane transporter activity"/>
    <property type="evidence" value="ECO:0007669"/>
    <property type="project" value="InterPro"/>
</dbReference>